<protein>
    <recommendedName>
        <fullName evidence="3">Fibronectin type-III domain-containing protein</fullName>
    </recommendedName>
</protein>
<feature type="domain" description="Fibronectin type-III" evidence="3">
    <location>
        <begin position="176"/>
        <end position="268"/>
    </location>
</feature>
<dbReference type="SUPFAM" id="SSF49265">
    <property type="entry name" value="Fibronectin type III"/>
    <property type="match status" value="3"/>
</dbReference>
<dbReference type="InterPro" id="IPR013098">
    <property type="entry name" value="Ig_I-set"/>
</dbReference>
<dbReference type="GO" id="GO:0031430">
    <property type="term" value="C:M band"/>
    <property type="evidence" value="ECO:0007669"/>
    <property type="project" value="TreeGrafter"/>
</dbReference>
<organism evidence="4 5">
    <name type="scientific">Ridgeia piscesae</name>
    <name type="common">Tubeworm</name>
    <dbReference type="NCBI Taxonomy" id="27915"/>
    <lineage>
        <taxon>Eukaryota</taxon>
        <taxon>Metazoa</taxon>
        <taxon>Spiralia</taxon>
        <taxon>Lophotrochozoa</taxon>
        <taxon>Annelida</taxon>
        <taxon>Polychaeta</taxon>
        <taxon>Sedentaria</taxon>
        <taxon>Canalipalpata</taxon>
        <taxon>Sabellida</taxon>
        <taxon>Siboglinidae</taxon>
        <taxon>Ridgeia</taxon>
    </lineage>
</organism>
<dbReference type="FunFam" id="2.60.40.10:FF:000031">
    <property type="entry name" value="Myosin-binding protein C, slow type"/>
    <property type="match status" value="1"/>
</dbReference>
<dbReference type="InterPro" id="IPR013783">
    <property type="entry name" value="Ig-like_fold"/>
</dbReference>
<dbReference type="EMBL" id="JAODUO010000429">
    <property type="protein sequence ID" value="KAK2180734.1"/>
    <property type="molecule type" value="Genomic_DNA"/>
</dbReference>
<evidence type="ECO:0000313" key="5">
    <source>
        <dbReference type="Proteomes" id="UP001209878"/>
    </source>
</evidence>
<dbReference type="Proteomes" id="UP001209878">
    <property type="component" value="Unassembled WGS sequence"/>
</dbReference>
<sequence length="428" mass="46604">MAVNDHGESEPLMTAAPIEARHPFDRPGAPGTPFAAATSEDSITLSWQPPLKDGGRPVTGYLIVKRDSGSQKWTKAQTTSSWVCPRAAPMTLGWPLSMRQALESAPKAFLDPFAQTIKVPAGSPFKIKIPYKGYPIPETSWYNGASPVPEDGRIKFETNETEVVLNCQAAKKSDEGKYNVTLKNSKGSTTVTISVLDDGGANISHYMVEQKDLPSGDWRTVSKFNRGTRCEVMGLEDGEKYEFRVSAVNEHGQSEPLVTSRPVVAKYEFDAPDSPNVPRIEDVDEDSVTLSWAKPRGDGGDRITGYIIESKMAGTNNHCPDAADDLEKDTEYEFRVRAKNRAGLGEPSRPSDAVTTAAKARYQVEMSRPASGDWKKVNDFPVLGESINIPNLTEGVEYVFRVAAVTGVGLGNFSLGTAPITIRDKMGE</sequence>
<dbReference type="Pfam" id="PF00041">
    <property type="entry name" value="fn3"/>
    <property type="match status" value="1"/>
</dbReference>
<keyword evidence="1" id="KW-0677">Repeat</keyword>
<dbReference type="PROSITE" id="PS50853">
    <property type="entry name" value="FN3"/>
    <property type="match status" value="3"/>
</dbReference>
<keyword evidence="5" id="KW-1185">Reference proteome</keyword>
<evidence type="ECO:0000256" key="2">
    <source>
        <dbReference type="ARBA" id="ARBA00023319"/>
    </source>
</evidence>
<gene>
    <name evidence="4" type="ORF">NP493_429g01133</name>
</gene>
<feature type="domain" description="Fibronectin type-III" evidence="3">
    <location>
        <begin position="29"/>
        <end position="124"/>
    </location>
</feature>
<evidence type="ECO:0000259" key="3">
    <source>
        <dbReference type="PROSITE" id="PS50853"/>
    </source>
</evidence>
<dbReference type="PRINTS" id="PR00014">
    <property type="entry name" value="FNTYPEIII"/>
</dbReference>
<reference evidence="4" key="1">
    <citation type="journal article" date="2023" name="Mol. Biol. Evol.">
        <title>Third-Generation Sequencing Reveals the Adaptive Role of the Epigenome in Three Deep-Sea Polychaetes.</title>
        <authorList>
            <person name="Perez M."/>
            <person name="Aroh O."/>
            <person name="Sun Y."/>
            <person name="Lan Y."/>
            <person name="Juniper S.K."/>
            <person name="Young C.R."/>
            <person name="Angers B."/>
            <person name="Qian P.Y."/>
        </authorList>
    </citation>
    <scope>NUCLEOTIDE SEQUENCE</scope>
    <source>
        <strain evidence="4">R07B-5</strain>
    </source>
</reference>
<proteinExistence type="predicted"/>
<feature type="domain" description="Fibronectin type-III" evidence="3">
    <location>
        <begin position="274"/>
        <end position="359"/>
    </location>
</feature>
<dbReference type="Gene3D" id="2.60.40.10">
    <property type="entry name" value="Immunoglobulins"/>
    <property type="match status" value="5"/>
</dbReference>
<dbReference type="InterPro" id="IPR036179">
    <property type="entry name" value="Ig-like_dom_sf"/>
</dbReference>
<dbReference type="PANTHER" id="PTHR13817">
    <property type="entry name" value="TITIN"/>
    <property type="match status" value="1"/>
</dbReference>
<dbReference type="AlphaFoldDB" id="A0AAD9L0F1"/>
<dbReference type="SMART" id="SM00060">
    <property type="entry name" value="FN3"/>
    <property type="match status" value="3"/>
</dbReference>
<comment type="caution">
    <text evidence="4">The sequence shown here is derived from an EMBL/GenBank/DDBJ whole genome shotgun (WGS) entry which is preliminary data.</text>
</comment>
<name>A0AAD9L0F1_RIDPI</name>
<dbReference type="InterPro" id="IPR036116">
    <property type="entry name" value="FN3_sf"/>
</dbReference>
<dbReference type="SUPFAM" id="SSF48726">
    <property type="entry name" value="Immunoglobulin"/>
    <property type="match status" value="1"/>
</dbReference>
<dbReference type="GO" id="GO:0045214">
    <property type="term" value="P:sarcomere organization"/>
    <property type="evidence" value="ECO:0007669"/>
    <property type="project" value="TreeGrafter"/>
</dbReference>
<evidence type="ECO:0000256" key="1">
    <source>
        <dbReference type="ARBA" id="ARBA00022737"/>
    </source>
</evidence>
<keyword evidence="2" id="KW-0393">Immunoglobulin domain</keyword>
<dbReference type="InterPro" id="IPR003961">
    <property type="entry name" value="FN3_dom"/>
</dbReference>
<dbReference type="CDD" id="cd00063">
    <property type="entry name" value="FN3"/>
    <property type="match status" value="3"/>
</dbReference>
<dbReference type="InterPro" id="IPR050964">
    <property type="entry name" value="Striated_Muscle_Regulatory"/>
</dbReference>
<accession>A0AAD9L0F1</accession>
<dbReference type="PANTHER" id="PTHR13817:SF151">
    <property type="entry name" value="TITIN"/>
    <property type="match status" value="1"/>
</dbReference>
<dbReference type="Pfam" id="PF07679">
    <property type="entry name" value="I-set"/>
    <property type="match status" value="1"/>
</dbReference>
<evidence type="ECO:0000313" key="4">
    <source>
        <dbReference type="EMBL" id="KAK2180734.1"/>
    </source>
</evidence>